<evidence type="ECO:0000313" key="2">
    <source>
        <dbReference type="EMBL" id="KYQ92979.1"/>
    </source>
</evidence>
<reference evidence="2 3" key="1">
    <citation type="submission" date="2015-12" db="EMBL/GenBank/DDBJ databases">
        <title>Dictyostelia acquired genes for synthesis and detection of signals that induce cell-type specialization by lateral gene transfer from prokaryotes.</title>
        <authorList>
            <person name="Gloeckner G."/>
            <person name="Schaap P."/>
        </authorList>
    </citation>
    <scope>NUCLEOTIDE SEQUENCE [LARGE SCALE GENOMIC DNA]</scope>
    <source>
        <strain evidence="2 3">TK</strain>
    </source>
</reference>
<name>A0A151ZGD9_TIELA</name>
<comment type="caution">
    <text evidence="2">The sequence shown here is derived from an EMBL/GenBank/DDBJ whole genome shotgun (WGS) entry which is preliminary data.</text>
</comment>
<gene>
    <name evidence="2" type="ORF">DLAC_05582</name>
</gene>
<dbReference type="Proteomes" id="UP000076078">
    <property type="component" value="Unassembled WGS sequence"/>
</dbReference>
<keyword evidence="3" id="KW-1185">Reference proteome</keyword>
<evidence type="ECO:0000256" key="1">
    <source>
        <dbReference type="SAM" id="Phobius"/>
    </source>
</evidence>
<organism evidence="2 3">
    <name type="scientific">Tieghemostelium lacteum</name>
    <name type="common">Slime mold</name>
    <name type="synonym">Dictyostelium lacteum</name>
    <dbReference type="NCBI Taxonomy" id="361077"/>
    <lineage>
        <taxon>Eukaryota</taxon>
        <taxon>Amoebozoa</taxon>
        <taxon>Evosea</taxon>
        <taxon>Eumycetozoa</taxon>
        <taxon>Dictyostelia</taxon>
        <taxon>Dictyosteliales</taxon>
        <taxon>Raperosteliaceae</taxon>
        <taxon>Tieghemostelium</taxon>
    </lineage>
</organism>
<dbReference type="InParanoid" id="A0A151ZGD9"/>
<keyword evidence="1" id="KW-1133">Transmembrane helix</keyword>
<evidence type="ECO:0000313" key="3">
    <source>
        <dbReference type="Proteomes" id="UP000076078"/>
    </source>
</evidence>
<dbReference type="AlphaFoldDB" id="A0A151ZGD9"/>
<dbReference type="EMBL" id="LODT01000028">
    <property type="protein sequence ID" value="KYQ92979.1"/>
    <property type="molecule type" value="Genomic_DNA"/>
</dbReference>
<protein>
    <submittedName>
        <fullName evidence="2">Uncharacterized protein</fullName>
    </submittedName>
</protein>
<proteinExistence type="predicted"/>
<keyword evidence="1" id="KW-0472">Membrane</keyword>
<feature type="transmembrane region" description="Helical" evidence="1">
    <location>
        <begin position="213"/>
        <end position="245"/>
    </location>
</feature>
<sequence length="256" mass="29931">MNQIINDIVDKIEPNQDLLFFFSGRGYYNKQEFFIECQDGHFISISSIFSRITDKQIKLSEEDPNYQFKNICILDCFQDQFKLKKPVSEEYNKILAHLLDRYRDTQFLVGLPIGVNYDDEKPIGFLTKQILDRIRDSDYTPGKNITTLNQEIRRACLITYQRLIDSKQLSDKLTSDLQSIIDLNLEMSFGSSFNFIYVKGKPKKDHVRITKNILIFGVGALVASLLKLPIIPMLFLIAIIHYLLLRVLPNRYKRYI</sequence>
<accession>A0A151ZGD9</accession>
<keyword evidence="1" id="KW-0812">Transmembrane</keyword>